<gene>
    <name evidence="1" type="ORF">QGM71_02590</name>
</gene>
<name>A0ABU6KB65_9BACI</name>
<evidence type="ECO:0008006" key="3">
    <source>
        <dbReference type="Google" id="ProtNLM"/>
    </source>
</evidence>
<dbReference type="RefSeq" id="WP_327605945.1">
    <property type="nucleotide sequence ID" value="NZ_JARZFX010000001.1"/>
</dbReference>
<dbReference type="Proteomes" id="UP001335737">
    <property type="component" value="Unassembled WGS sequence"/>
</dbReference>
<protein>
    <recommendedName>
        <fullName evidence="3">Phage protein</fullName>
    </recommendedName>
</protein>
<evidence type="ECO:0000313" key="1">
    <source>
        <dbReference type="EMBL" id="MEC5422378.1"/>
    </source>
</evidence>
<keyword evidence="2" id="KW-1185">Reference proteome</keyword>
<organism evidence="1 2">
    <name type="scientific">Virgibacillus tibetensis</name>
    <dbReference type="NCBI Taxonomy" id="3042313"/>
    <lineage>
        <taxon>Bacteria</taxon>
        <taxon>Bacillati</taxon>
        <taxon>Bacillota</taxon>
        <taxon>Bacilli</taxon>
        <taxon>Bacillales</taxon>
        <taxon>Bacillaceae</taxon>
        <taxon>Virgibacillus</taxon>
    </lineage>
</organism>
<reference evidence="1 2" key="1">
    <citation type="journal article" date="2024" name="Int. J. Syst. Evol. Microbiol.">
        <title>Virgibacillus tibetensis sp. nov., isolated from salt lake on the Tibetan Plateau of China.</title>
        <authorList>
            <person name="Phurbu D."/>
            <person name="Liu Z.-X."/>
            <person name="Wang R."/>
            <person name="Zheng Y.-Y."/>
            <person name="Liu H.-C."/>
            <person name="Zhou Y.-G."/>
            <person name="Yu Y.-J."/>
            <person name="Li A.-H."/>
        </authorList>
    </citation>
    <scope>NUCLEOTIDE SEQUENCE [LARGE SCALE GENOMIC DNA]</scope>
    <source>
        <strain evidence="1 2">C22-A2</strain>
    </source>
</reference>
<dbReference type="EMBL" id="JARZFX010000001">
    <property type="protein sequence ID" value="MEC5422378.1"/>
    <property type="molecule type" value="Genomic_DNA"/>
</dbReference>
<sequence length="123" mass="13765">MNITVNEQAQMFQLATDKGWVPQAGHGIKVGKYQFCAIPKGDVINVSEATTGAKIMNIPVDSSIYLLTSTKEDSIKFFHQVGESIKRIIDKQDDFDGMLILMREMAFEKLGEMPPIEDVEVNQ</sequence>
<comment type="caution">
    <text evidence="1">The sequence shown here is derived from an EMBL/GenBank/DDBJ whole genome shotgun (WGS) entry which is preliminary data.</text>
</comment>
<proteinExistence type="predicted"/>
<accession>A0ABU6KB65</accession>
<evidence type="ECO:0000313" key="2">
    <source>
        <dbReference type="Proteomes" id="UP001335737"/>
    </source>
</evidence>